<dbReference type="Proteomes" id="UP000466535">
    <property type="component" value="Unassembled WGS sequence"/>
</dbReference>
<evidence type="ECO:0000259" key="2">
    <source>
        <dbReference type="PROSITE" id="PS50943"/>
    </source>
</evidence>
<evidence type="ECO:0000313" key="3">
    <source>
        <dbReference type="EMBL" id="MXR50661.1"/>
    </source>
</evidence>
<feature type="region of interest" description="Disordered" evidence="1">
    <location>
        <begin position="182"/>
        <end position="219"/>
    </location>
</feature>
<gene>
    <name evidence="3" type="ORF">GRX03_03430</name>
</gene>
<evidence type="ECO:0000256" key="1">
    <source>
        <dbReference type="SAM" id="MobiDB-lite"/>
    </source>
</evidence>
<dbReference type="EMBL" id="WUUT01000001">
    <property type="protein sequence ID" value="MXR50661.1"/>
    <property type="molecule type" value="Genomic_DNA"/>
</dbReference>
<protein>
    <recommendedName>
        <fullName evidence="2">HTH cro/C1-type domain-containing protein</fullName>
    </recommendedName>
</protein>
<dbReference type="RefSeq" id="WP_159762767.1">
    <property type="nucleotide sequence ID" value="NZ_WUUT01000001.1"/>
</dbReference>
<dbReference type="AlphaFoldDB" id="A0A6B0T622"/>
<feature type="region of interest" description="Disordered" evidence="1">
    <location>
        <begin position="1"/>
        <end position="23"/>
    </location>
</feature>
<sequence length="219" mass="24919">MSDTNLNSENCSTEPQPQPNVRPFQQEETLRRLYHDEDLSQEQIGDRFGVSQQTIGYWMAEHEIETRPPMHERDRTISVPTREDGRTQFKVPNFDRAGEPIRTSFYRYQLVALLANDDDGDWLYSISDVFGDNTHVHHRMNAPVPVDIPDNLEVLAVHEHHQLHASFSHTDEAEAVLSEVFEEYSGEPDPEEVGDTGNVEMPSRGKQVDSADMNGVSGD</sequence>
<keyword evidence="4" id="KW-1185">Reference proteome</keyword>
<proteinExistence type="predicted"/>
<reference evidence="3 4" key="1">
    <citation type="submission" date="2019-12" db="EMBL/GenBank/DDBJ databases">
        <title>Isolation and characterization of three novel carbon monoxide-oxidizing members of Halobacteria from salione crusts and soils.</title>
        <authorList>
            <person name="Myers M.R."/>
            <person name="King G.M."/>
        </authorList>
    </citation>
    <scope>NUCLEOTIDE SEQUENCE [LARGE SCALE GENOMIC DNA]</scope>
    <source>
        <strain evidence="3 4">WSH3</strain>
    </source>
</reference>
<dbReference type="Gene3D" id="1.10.10.60">
    <property type="entry name" value="Homeodomain-like"/>
    <property type="match status" value="1"/>
</dbReference>
<dbReference type="PROSITE" id="PS50943">
    <property type="entry name" value="HTH_CROC1"/>
    <property type="match status" value="1"/>
</dbReference>
<feature type="compositionally biased region" description="Acidic residues" evidence="1">
    <location>
        <begin position="182"/>
        <end position="194"/>
    </location>
</feature>
<organism evidence="3 4">
    <name type="scientific">Halovenus carboxidivorans</name>
    <dbReference type="NCBI Taxonomy" id="2692199"/>
    <lineage>
        <taxon>Archaea</taxon>
        <taxon>Methanobacteriati</taxon>
        <taxon>Methanobacteriota</taxon>
        <taxon>Stenosarchaea group</taxon>
        <taxon>Halobacteria</taxon>
        <taxon>Halobacteriales</taxon>
        <taxon>Haloarculaceae</taxon>
        <taxon>Halovenus</taxon>
    </lineage>
</organism>
<accession>A0A6B0T622</accession>
<feature type="domain" description="HTH cro/C1-type" evidence="2">
    <location>
        <begin position="30"/>
        <end position="58"/>
    </location>
</feature>
<dbReference type="OrthoDB" id="11472at2157"/>
<name>A0A6B0T622_9EURY</name>
<comment type="caution">
    <text evidence="3">The sequence shown here is derived from an EMBL/GenBank/DDBJ whole genome shotgun (WGS) entry which is preliminary data.</text>
</comment>
<evidence type="ECO:0000313" key="4">
    <source>
        <dbReference type="Proteomes" id="UP000466535"/>
    </source>
</evidence>
<feature type="compositionally biased region" description="Polar residues" evidence="1">
    <location>
        <begin position="1"/>
        <end position="15"/>
    </location>
</feature>
<dbReference type="InterPro" id="IPR001387">
    <property type="entry name" value="Cro/C1-type_HTH"/>
</dbReference>